<sequence>MSSRSPTIMISSTVVTTFTRCRPRGVCIMSGNGTVTNVTLCQLAFLGSSHPFLTLSAPPPTITLTIYLVGDQGQIVNNNIVGTLISLPALSSSWLSHLVTMFMNGLC</sequence>
<dbReference type="PANTHER" id="PTHR31100">
    <property type="entry name" value="AT-HOOK MOTIF NUCLEAR-LOCALIZED PROTEIN 15"/>
    <property type="match status" value="1"/>
</dbReference>
<reference evidence="1 2" key="1">
    <citation type="submission" date="2024-03" db="EMBL/GenBank/DDBJ databases">
        <authorList>
            <person name="Gkanogiannis A."/>
            <person name="Becerra Lopez-Lavalle L."/>
        </authorList>
    </citation>
    <scope>NUCLEOTIDE SEQUENCE [LARGE SCALE GENOMIC DNA]</scope>
</reference>
<proteinExistence type="predicted"/>
<evidence type="ECO:0000313" key="1">
    <source>
        <dbReference type="EMBL" id="CAK9323967.1"/>
    </source>
</evidence>
<organism evidence="1 2">
    <name type="scientific">Citrullus colocynthis</name>
    <name type="common">colocynth</name>
    <dbReference type="NCBI Taxonomy" id="252529"/>
    <lineage>
        <taxon>Eukaryota</taxon>
        <taxon>Viridiplantae</taxon>
        <taxon>Streptophyta</taxon>
        <taxon>Embryophyta</taxon>
        <taxon>Tracheophyta</taxon>
        <taxon>Spermatophyta</taxon>
        <taxon>Magnoliopsida</taxon>
        <taxon>eudicotyledons</taxon>
        <taxon>Gunneridae</taxon>
        <taxon>Pentapetalae</taxon>
        <taxon>rosids</taxon>
        <taxon>fabids</taxon>
        <taxon>Cucurbitales</taxon>
        <taxon>Cucurbitaceae</taxon>
        <taxon>Benincaseae</taxon>
        <taxon>Citrullus</taxon>
    </lineage>
</organism>
<keyword evidence="2" id="KW-1185">Reference proteome</keyword>
<dbReference type="InterPro" id="IPR014476">
    <property type="entry name" value="AHL15-29"/>
</dbReference>
<dbReference type="SUPFAM" id="SSF117856">
    <property type="entry name" value="AF0104/ALDC/Ptd012-like"/>
    <property type="match status" value="1"/>
</dbReference>
<gene>
    <name evidence="1" type="ORF">CITCOLO1_LOCUS16183</name>
</gene>
<name>A0ABP0YVK3_9ROSI</name>
<dbReference type="EMBL" id="OZ021740">
    <property type="protein sequence ID" value="CAK9323967.1"/>
    <property type="molecule type" value="Genomic_DNA"/>
</dbReference>
<dbReference type="PANTHER" id="PTHR31100:SF15">
    <property type="entry name" value="AT-HOOK MOTIF NUCLEAR-LOCALIZED PROTEIN 24-RELATED"/>
    <property type="match status" value="1"/>
</dbReference>
<accession>A0ABP0YVK3</accession>
<protein>
    <submittedName>
        <fullName evidence="1">Uncharacterized protein</fullName>
    </submittedName>
</protein>
<evidence type="ECO:0000313" key="2">
    <source>
        <dbReference type="Proteomes" id="UP001642487"/>
    </source>
</evidence>
<dbReference type="Proteomes" id="UP001642487">
    <property type="component" value="Chromosome 6"/>
</dbReference>